<dbReference type="KEGG" id="abri:DFR85_10525"/>
<evidence type="ECO:0000313" key="1">
    <source>
        <dbReference type="EMBL" id="AWR94964.1"/>
    </source>
</evidence>
<dbReference type="GeneID" id="36832595"/>
<evidence type="ECO:0000313" key="2">
    <source>
        <dbReference type="Proteomes" id="UP000248044"/>
    </source>
</evidence>
<dbReference type="Proteomes" id="UP000248044">
    <property type="component" value="Chromosome"/>
</dbReference>
<dbReference type="RefSeq" id="WP_110270845.1">
    <property type="nucleotide sequence ID" value="NZ_CP029289.2"/>
</dbReference>
<name>A0A2U9IGB2_9CREN</name>
<proteinExistence type="predicted"/>
<dbReference type="EMBL" id="CP029289">
    <property type="protein sequence ID" value="AWR94964.1"/>
    <property type="molecule type" value="Genomic_DNA"/>
</dbReference>
<reference evidence="1 2" key="1">
    <citation type="submission" date="2018-05" db="EMBL/GenBank/DDBJ databases">
        <title>Complete Genome Sequences of Extremely Thermoacidophilic, Metal-Mobilizing Type-Strain Members of the Archaeal Family Sulfolobaceae: Acidianus brierleyi DSM-1651T, Acidianus sulfidivorans DSM-18786T, Metallosphaera hakonensis DSM-7519T, and Metallosphaera prunae DSM-10039T.</title>
        <authorList>
            <person name="Counts J.A."/>
            <person name="Kelly R.M."/>
        </authorList>
    </citation>
    <scope>NUCLEOTIDE SEQUENCE [LARGE SCALE GENOMIC DNA]</scope>
    <source>
        <strain evidence="1 2">DSM 1651</strain>
    </source>
</reference>
<keyword evidence="2" id="KW-1185">Reference proteome</keyword>
<sequence>MIKQYLIDNKKVFVILNNSTVLYADTDIKTKIVSKENIEYKDVNIPFEYGKIVKIVTCKTSIYTYICNAVALLDNFNDNYMTEIYHSLLKELTKLA</sequence>
<dbReference type="AlphaFoldDB" id="A0A2U9IGB2"/>
<dbReference type="OrthoDB" id="43925at2157"/>
<accession>A0A2U9IGB2</accession>
<protein>
    <submittedName>
        <fullName evidence="1">Uncharacterized protein</fullName>
    </submittedName>
</protein>
<organism evidence="1 2">
    <name type="scientific">Acidianus brierleyi</name>
    <dbReference type="NCBI Taxonomy" id="41673"/>
    <lineage>
        <taxon>Archaea</taxon>
        <taxon>Thermoproteota</taxon>
        <taxon>Thermoprotei</taxon>
        <taxon>Sulfolobales</taxon>
        <taxon>Sulfolobaceae</taxon>
        <taxon>Acidianus</taxon>
    </lineage>
</organism>
<gene>
    <name evidence="1" type="ORF">DFR85_10525</name>
</gene>